<dbReference type="Pfam" id="PF00248">
    <property type="entry name" value="Aldo_ket_red"/>
    <property type="match status" value="1"/>
</dbReference>
<reference evidence="3 4" key="1">
    <citation type="submission" date="2018-08" db="EMBL/GenBank/DDBJ databases">
        <title>Verrucosispora craniellae sp. nov., isolated from a marine sponge in the South China Sea.</title>
        <authorList>
            <person name="Li L."/>
            <person name="Lin H.W."/>
        </authorList>
    </citation>
    <scope>NUCLEOTIDE SEQUENCE [LARGE SCALE GENOMIC DNA]</scope>
    <source>
        <strain evidence="3 4">LHW63014</strain>
    </source>
</reference>
<dbReference type="FunFam" id="3.20.20.100:FF:000004">
    <property type="entry name" value="Oxidoreductase, aldo/keto reductase"/>
    <property type="match status" value="1"/>
</dbReference>
<keyword evidence="4" id="KW-1185">Reference proteome</keyword>
<name>A0A372G5H2_9ACTN</name>
<dbReference type="InterPro" id="IPR023210">
    <property type="entry name" value="NADP_OxRdtase_dom"/>
</dbReference>
<organism evidence="3 4">
    <name type="scientific">Micromonospora craniellae</name>
    <dbReference type="NCBI Taxonomy" id="2294034"/>
    <lineage>
        <taxon>Bacteria</taxon>
        <taxon>Bacillati</taxon>
        <taxon>Actinomycetota</taxon>
        <taxon>Actinomycetes</taxon>
        <taxon>Micromonosporales</taxon>
        <taxon>Micromonosporaceae</taxon>
        <taxon>Micromonospora</taxon>
    </lineage>
</organism>
<dbReference type="PANTHER" id="PTHR43364:SF4">
    <property type="entry name" value="NAD(P)-LINKED OXIDOREDUCTASE SUPERFAMILY PROTEIN"/>
    <property type="match status" value="1"/>
</dbReference>
<dbReference type="InterPro" id="IPR050523">
    <property type="entry name" value="AKR_Detox_Biosynth"/>
</dbReference>
<dbReference type="SUPFAM" id="SSF51430">
    <property type="entry name" value="NAD(P)-linked oxidoreductase"/>
    <property type="match status" value="1"/>
</dbReference>
<dbReference type="Proteomes" id="UP000262621">
    <property type="component" value="Unassembled WGS sequence"/>
</dbReference>
<accession>A0A372G5H2</accession>
<dbReference type="Gene3D" id="3.20.20.100">
    <property type="entry name" value="NADP-dependent oxidoreductase domain"/>
    <property type="match status" value="1"/>
</dbReference>
<dbReference type="PROSITE" id="PS51257">
    <property type="entry name" value="PROKAR_LIPOPROTEIN"/>
    <property type="match status" value="1"/>
</dbReference>
<dbReference type="GO" id="GO:0005829">
    <property type="term" value="C:cytosol"/>
    <property type="evidence" value="ECO:0007669"/>
    <property type="project" value="TreeGrafter"/>
</dbReference>
<dbReference type="EMBL" id="QVFU01000001">
    <property type="protein sequence ID" value="RFS48291.1"/>
    <property type="molecule type" value="Genomic_DNA"/>
</dbReference>
<evidence type="ECO:0000256" key="1">
    <source>
        <dbReference type="ARBA" id="ARBA00023002"/>
    </source>
</evidence>
<dbReference type="PANTHER" id="PTHR43364">
    <property type="entry name" value="NADH-SPECIFIC METHYLGLYOXAL REDUCTASE-RELATED"/>
    <property type="match status" value="1"/>
</dbReference>
<evidence type="ECO:0000313" key="3">
    <source>
        <dbReference type="EMBL" id="RFS48291.1"/>
    </source>
</evidence>
<dbReference type="RefSeq" id="WP_117226221.1">
    <property type="nucleotide sequence ID" value="NZ_CP061725.1"/>
</dbReference>
<dbReference type="OrthoDB" id="3170516at2"/>
<protein>
    <submittedName>
        <fullName evidence="3">Aldo/keto reductase</fullName>
    </submittedName>
</protein>
<dbReference type="GO" id="GO:0016491">
    <property type="term" value="F:oxidoreductase activity"/>
    <property type="evidence" value="ECO:0007669"/>
    <property type="project" value="UniProtKB-KW"/>
</dbReference>
<sequence>MTYRRLGDSGLVVSVVGIGCNNFGRKLELDGTRAVVDAALDVGINFFDTADIYGEPYGASETQLGAALKGRRDDVVVATKFGMSMGGDNGRDFGVRGSRRYVIRAVEASLRRLDTDYIDLYQLHEPDPGTPIEETLAALDDLVRAGKVRYLGNSNFAGWQIADADWTAKTRGTSRFVSAQNHYSLLNRDAEIEVLPACERFGLGMLPFFPLANGLLTGKYKRGEAPPAGSRLAGGGRYAKRLAAADWDTIEGIEAYAAERGVSMLHVAIGGLAAQPAVTSVIAGATTPDQVRANAEAGTWQPGEADLKALRAVLDR</sequence>
<feature type="domain" description="NADP-dependent oxidoreductase" evidence="2">
    <location>
        <begin position="16"/>
        <end position="312"/>
    </location>
</feature>
<proteinExistence type="predicted"/>
<evidence type="ECO:0000313" key="4">
    <source>
        <dbReference type="Proteomes" id="UP000262621"/>
    </source>
</evidence>
<dbReference type="AlphaFoldDB" id="A0A372G5H2"/>
<dbReference type="InterPro" id="IPR036812">
    <property type="entry name" value="NAD(P)_OxRdtase_dom_sf"/>
</dbReference>
<gene>
    <name evidence="3" type="ORF">D0Q02_02065</name>
</gene>
<evidence type="ECO:0000259" key="2">
    <source>
        <dbReference type="Pfam" id="PF00248"/>
    </source>
</evidence>
<keyword evidence="1" id="KW-0560">Oxidoreductase</keyword>
<comment type="caution">
    <text evidence="3">The sequence shown here is derived from an EMBL/GenBank/DDBJ whole genome shotgun (WGS) entry which is preliminary data.</text>
</comment>